<reference evidence="1 2" key="1">
    <citation type="journal article" date="2020" name="Front. Microbiol.">
        <title>Single-cell genomics of novel Actinobacteria with the Wood-Ljungdahl pathway discovered in a serpentinizing system.</title>
        <authorList>
            <person name="Merino N."/>
            <person name="Kawai M."/>
            <person name="Boyd E.S."/>
            <person name="Colman D.R."/>
            <person name="McGlynn S.E."/>
            <person name="Nealson K.H."/>
            <person name="Kurokawa K."/>
            <person name="Hongoh Y."/>
        </authorList>
    </citation>
    <scope>NUCLEOTIDE SEQUENCE [LARGE SCALE GENOMIC DNA]</scope>
    <source>
        <strain evidence="1 2">S33</strain>
    </source>
</reference>
<evidence type="ECO:0000313" key="2">
    <source>
        <dbReference type="Proteomes" id="UP000591948"/>
    </source>
</evidence>
<sequence>SEITSEDYFPHLSREDVLACVAFANEFLKGEEIQVYVPETQSH</sequence>
<accession>A0A6V8P9U1</accession>
<dbReference type="EMBL" id="BLRY01000591">
    <property type="protein sequence ID" value="GFP29037.1"/>
    <property type="molecule type" value="Genomic_DNA"/>
</dbReference>
<name>A0A6V8P9U1_9ACTN</name>
<keyword evidence="2" id="KW-1185">Reference proteome</keyword>
<proteinExistence type="predicted"/>
<protein>
    <recommendedName>
        <fullName evidence="3">DUF433 domain-containing protein</fullName>
    </recommendedName>
</protein>
<dbReference type="Proteomes" id="UP000591948">
    <property type="component" value="Unassembled WGS sequence"/>
</dbReference>
<evidence type="ECO:0008006" key="3">
    <source>
        <dbReference type="Google" id="ProtNLM"/>
    </source>
</evidence>
<evidence type="ECO:0000313" key="1">
    <source>
        <dbReference type="EMBL" id="GFP29037.1"/>
    </source>
</evidence>
<feature type="non-terminal residue" evidence="1">
    <location>
        <position position="1"/>
    </location>
</feature>
<comment type="caution">
    <text evidence="1">The sequence shown here is derived from an EMBL/GenBank/DDBJ whole genome shotgun (WGS) entry which is preliminary data.</text>
</comment>
<dbReference type="AlphaFoldDB" id="A0A6V8P9U1"/>
<organism evidence="1 2">
    <name type="scientific">Candidatus Hakubella thermalkaliphila</name>
    <dbReference type="NCBI Taxonomy" id="2754717"/>
    <lineage>
        <taxon>Bacteria</taxon>
        <taxon>Bacillati</taxon>
        <taxon>Actinomycetota</taxon>
        <taxon>Actinomycetota incertae sedis</taxon>
        <taxon>Candidatus Hakubellales</taxon>
        <taxon>Candidatus Hakubellaceae</taxon>
        <taxon>Candidatus Hakubella</taxon>
    </lineage>
</organism>
<gene>
    <name evidence="1" type="ORF">HKBW3S33_02453</name>
</gene>